<evidence type="ECO:0008006" key="3">
    <source>
        <dbReference type="Google" id="ProtNLM"/>
    </source>
</evidence>
<dbReference type="EMBL" id="JASNVW010000005">
    <property type="protein sequence ID" value="MDK6029234.1"/>
    <property type="molecule type" value="Genomic_DNA"/>
</dbReference>
<comment type="caution">
    <text evidence="1">The sequence shown here is derived from an EMBL/GenBank/DDBJ whole genome shotgun (WGS) entry which is preliminary data.</text>
</comment>
<sequence>MEANKRFSRIELELVVLTKATLSRYVLEDLGEEIRFRGEEILNRYRNLAIDGEEIDLVIETNRSVYVAEIKIKPSVEDVKDLINKTEIVGRKFGKSVTSIMADVYIGDEVINFARSRSALIYSY</sequence>
<proteinExistence type="predicted"/>
<dbReference type="Proteomes" id="UP001529235">
    <property type="component" value="Unassembled WGS sequence"/>
</dbReference>
<evidence type="ECO:0000313" key="2">
    <source>
        <dbReference type="Proteomes" id="UP001529235"/>
    </source>
</evidence>
<dbReference type="InterPro" id="IPR011335">
    <property type="entry name" value="Restrct_endonuc-II-like"/>
</dbReference>
<dbReference type="SUPFAM" id="SSF52980">
    <property type="entry name" value="Restriction endonuclease-like"/>
    <property type="match status" value="1"/>
</dbReference>
<keyword evidence="2" id="KW-1185">Reference proteome</keyword>
<accession>A0ABD4Z7M1</accession>
<dbReference type="AlphaFoldDB" id="A0ABD4Z7M1"/>
<dbReference type="PANTHER" id="PTHR34314">
    <property type="entry name" value="CRENARCHAEAL PROTEIN, PUTATIVE-RELATED"/>
    <property type="match status" value="1"/>
</dbReference>
<evidence type="ECO:0000313" key="1">
    <source>
        <dbReference type="EMBL" id="MDK6029234.1"/>
    </source>
</evidence>
<organism evidence="1 2">
    <name type="scientific">Ignisphaera cupida</name>
    <dbReference type="NCBI Taxonomy" id="3050454"/>
    <lineage>
        <taxon>Archaea</taxon>
        <taxon>Thermoproteota</taxon>
        <taxon>Thermoprotei</taxon>
        <taxon>Desulfurococcales</taxon>
        <taxon>Desulfurococcaceae</taxon>
        <taxon>Ignisphaera</taxon>
    </lineage>
</organism>
<name>A0ABD4Z7M1_9CREN</name>
<protein>
    <recommendedName>
        <fullName evidence="3">DUF4143 domain-containing protein</fullName>
    </recommendedName>
</protein>
<dbReference type="PANTHER" id="PTHR34314:SF6">
    <property type="entry name" value="DUF3782 DOMAIN-CONTAINING PROTEIN"/>
    <property type="match status" value="1"/>
</dbReference>
<reference evidence="1 2" key="1">
    <citation type="submission" date="2023-05" db="EMBL/GenBank/DDBJ databases">
        <title>A new hyperthermophilic archaea 'Ignisphaera cupida' sp. nov. and description of the family 'Ignisphaeraceae' fam. nov.</title>
        <authorList>
            <person name="Podosokorskaya O.A."/>
            <person name="Elcheninov A.G."/>
            <person name="Klukina A."/>
            <person name="Merkel A.Y."/>
        </authorList>
    </citation>
    <scope>NUCLEOTIDE SEQUENCE [LARGE SCALE GENOMIC DNA]</scope>
    <source>
        <strain evidence="1 2">4213-co</strain>
    </source>
</reference>
<dbReference type="RefSeq" id="WP_285274218.1">
    <property type="nucleotide sequence ID" value="NZ_JASNVW010000005.1"/>
</dbReference>
<gene>
    <name evidence="1" type="ORF">QPL79_07640</name>
</gene>